<dbReference type="Gene3D" id="3.30.1360.120">
    <property type="entry name" value="Probable tRNA modification gtpase trme, domain 1"/>
    <property type="match status" value="1"/>
</dbReference>
<accession>A0A9Y1I2H2</accession>
<dbReference type="InterPro" id="IPR027368">
    <property type="entry name" value="MnmE_dom2"/>
</dbReference>
<dbReference type="Pfam" id="PF12631">
    <property type="entry name" value="MnmE_helical"/>
    <property type="match status" value="1"/>
</dbReference>
<evidence type="ECO:0000256" key="7">
    <source>
        <dbReference type="ARBA" id="ARBA00022842"/>
    </source>
</evidence>
<dbReference type="GO" id="GO:0009507">
    <property type="term" value="C:chloroplast"/>
    <property type="evidence" value="ECO:0007669"/>
    <property type="project" value="UniProtKB-SubCell"/>
</dbReference>
<evidence type="ECO:0000256" key="4">
    <source>
        <dbReference type="ARBA" id="ARBA00022723"/>
    </source>
</evidence>
<keyword evidence="9 10" id="KW-0342">GTP-binding</keyword>
<dbReference type="InterPro" id="IPR027266">
    <property type="entry name" value="TrmE/GcvT-like"/>
</dbReference>
<sequence length="461" mass="51024">MKDTITAIATAIAIGEGSVAIVRISGTESIGIAHRITRVSSKNSWESHKLLYGWVKDPISGSFIDEVLILIMLAPNSYTKEDVIEIHCHGGIIIAQQILQLVLKEGARMAKGGEFTSRAFLNGRLDLSQAESIASLINAKSYKAAMLATYNLKGNIAKLIKSIQAKCFTSLSEIEFQIDFSEVESDHYINDIKHNIKSTIRQLEATLESASNSSFITNGINVCIVGQPNVGKSSILNKLVNYERAIVTNTPGTTRDIIDAEITLGGIAVRLIDTAGIQESYNLVEQMGIIKAQDSAQKANLILLVVDVTSNWKSENEYILKKLDELPIVLVYNKIDLVKDPYSQINFSLEDSNKVEEIVFTSTSTNSGIDDLRHAMTVLMNDKVLRNYGDSELLLNERQAYNLIETKECLQKALRSLEDGYPCDIVSIHIREGIQKLQELTGEELTDSLFNKIFSRFCVGK</sequence>
<keyword evidence="3 10" id="KW-0819">tRNA processing</keyword>
<evidence type="ECO:0000259" key="11">
    <source>
        <dbReference type="PROSITE" id="PS51709"/>
    </source>
</evidence>
<dbReference type="InterPro" id="IPR005225">
    <property type="entry name" value="Small_GTP-bd"/>
</dbReference>
<dbReference type="AlphaFoldDB" id="A0A9Y1I2H2"/>
<feature type="domain" description="TrmE-type G" evidence="11">
    <location>
        <begin position="219"/>
        <end position="381"/>
    </location>
</feature>
<geneLocation type="plastid" evidence="12"/>
<dbReference type="GO" id="GO:0003924">
    <property type="term" value="F:GTPase activity"/>
    <property type="evidence" value="ECO:0007669"/>
    <property type="project" value="InterPro"/>
</dbReference>
<comment type="subcellular location">
    <subcellularLocation>
        <location evidence="1">Plastid</location>
        <location evidence="1">Chloroplast</location>
    </subcellularLocation>
</comment>
<keyword evidence="12" id="KW-0934">Plastid</keyword>
<dbReference type="HAMAP" id="MF_00379">
    <property type="entry name" value="GTPase_MnmE"/>
    <property type="match status" value="1"/>
</dbReference>
<dbReference type="GO" id="GO:0042802">
    <property type="term" value="F:identical protein binding"/>
    <property type="evidence" value="ECO:0007669"/>
    <property type="project" value="UniProtKB-ARBA"/>
</dbReference>
<dbReference type="InterPro" id="IPR006073">
    <property type="entry name" value="GTP-bd"/>
</dbReference>
<keyword evidence="5 10" id="KW-0547">Nucleotide-binding</keyword>
<dbReference type="NCBIfam" id="TIGR00231">
    <property type="entry name" value="small_GTP"/>
    <property type="match status" value="1"/>
</dbReference>
<dbReference type="CDD" id="cd04164">
    <property type="entry name" value="trmE"/>
    <property type="match status" value="1"/>
</dbReference>
<evidence type="ECO:0000256" key="2">
    <source>
        <dbReference type="ARBA" id="ARBA00011043"/>
    </source>
</evidence>
<dbReference type="InterPro" id="IPR018948">
    <property type="entry name" value="GTP-bd_TrmE_N"/>
</dbReference>
<comment type="similarity">
    <text evidence="2 10">Belongs to the TRAFAC class TrmE-Era-EngA-EngB-Septin-like GTPase superfamily. TrmE GTPase family.</text>
</comment>
<evidence type="ECO:0000256" key="9">
    <source>
        <dbReference type="ARBA" id="ARBA00023134"/>
    </source>
</evidence>
<keyword evidence="6" id="KW-0378">Hydrolase</keyword>
<dbReference type="InterPro" id="IPR004520">
    <property type="entry name" value="GTPase_MnmE"/>
</dbReference>
<evidence type="ECO:0000256" key="5">
    <source>
        <dbReference type="ARBA" id="ARBA00022741"/>
    </source>
</evidence>
<dbReference type="InterPro" id="IPR025867">
    <property type="entry name" value="MnmE_helical"/>
</dbReference>
<evidence type="ECO:0000256" key="8">
    <source>
        <dbReference type="ARBA" id="ARBA00022958"/>
    </source>
</evidence>
<dbReference type="PROSITE" id="PS51709">
    <property type="entry name" value="G_TRME"/>
    <property type="match status" value="1"/>
</dbReference>
<dbReference type="GO" id="GO:0005525">
    <property type="term" value="F:GTP binding"/>
    <property type="evidence" value="ECO:0007669"/>
    <property type="project" value="UniProtKB-KW"/>
</dbReference>
<organism evidence="12">
    <name type="scientific">Gronococcus sybilensis</name>
    <dbReference type="NCBI Taxonomy" id="3028029"/>
    <lineage>
        <taxon>Eukaryota</taxon>
        <taxon>Rhodophyta</taxon>
        <taxon>Bangiophyceae</taxon>
        <taxon>Cavernulicolales</taxon>
        <taxon>Cavernulicolaceae</taxon>
        <taxon>Gronococcus</taxon>
    </lineage>
</organism>
<evidence type="ECO:0000313" key="12">
    <source>
        <dbReference type="EMBL" id="WDA99083.1"/>
    </source>
</evidence>
<dbReference type="PRINTS" id="PR00449">
    <property type="entry name" value="RASTRNSFRMNG"/>
</dbReference>
<evidence type="ECO:0000256" key="3">
    <source>
        <dbReference type="ARBA" id="ARBA00022694"/>
    </source>
</evidence>
<dbReference type="PANTHER" id="PTHR42714">
    <property type="entry name" value="TRNA MODIFICATION GTPASE GTPBP3"/>
    <property type="match status" value="1"/>
</dbReference>
<dbReference type="Gene3D" id="3.40.50.300">
    <property type="entry name" value="P-loop containing nucleotide triphosphate hydrolases"/>
    <property type="match status" value="1"/>
</dbReference>
<dbReference type="SUPFAM" id="SSF52540">
    <property type="entry name" value="P-loop containing nucleoside triphosphate hydrolases"/>
    <property type="match status" value="1"/>
</dbReference>
<dbReference type="GO" id="GO:0002098">
    <property type="term" value="P:tRNA wobble uridine modification"/>
    <property type="evidence" value="ECO:0007669"/>
    <property type="project" value="TreeGrafter"/>
</dbReference>
<keyword evidence="7" id="KW-0460">Magnesium</keyword>
<dbReference type="InterPro" id="IPR031168">
    <property type="entry name" value="G_TrmE"/>
</dbReference>
<dbReference type="Gene3D" id="1.20.120.430">
    <property type="entry name" value="tRNA modification GTPase MnmE domain 2"/>
    <property type="match status" value="1"/>
</dbReference>
<dbReference type="Pfam" id="PF10396">
    <property type="entry name" value="TrmE_N"/>
    <property type="match status" value="1"/>
</dbReference>
<dbReference type="GO" id="GO:0005829">
    <property type="term" value="C:cytosol"/>
    <property type="evidence" value="ECO:0007669"/>
    <property type="project" value="TreeGrafter"/>
</dbReference>
<dbReference type="NCBIfam" id="TIGR00450">
    <property type="entry name" value="mnmE_trmE_thdF"/>
    <property type="match status" value="1"/>
</dbReference>
<reference evidence="12" key="1">
    <citation type="journal article" date="2023" name="J. Phycol.">
        <title>Revised classification of the Cyanidiophyceae based on plastid genome data with descriptions of the Cavernulicolales ord. nov. and Galdieriales ord. nov. (Rhodophyta).</title>
        <authorList>
            <person name="Park S.I."/>
            <person name="Cho C.H."/>
            <person name="Ciniglia C."/>
            <person name="Huang T.Y."/>
            <person name="Liu S.L."/>
            <person name="Bustamante D.E."/>
            <person name="Calderon M.S."/>
            <person name="Mansilla A."/>
            <person name="McDermott T."/>
            <person name="Andersen R.A."/>
            <person name="Yoon H.S."/>
        </authorList>
    </citation>
    <scope>NUCLEOTIDE SEQUENCE</scope>
</reference>
<dbReference type="EMBL" id="OP616812">
    <property type="protein sequence ID" value="WDA99083.1"/>
    <property type="molecule type" value="Genomic_DNA"/>
</dbReference>
<dbReference type="GO" id="GO:0046872">
    <property type="term" value="F:metal ion binding"/>
    <property type="evidence" value="ECO:0007669"/>
    <property type="project" value="UniProtKB-KW"/>
</dbReference>
<evidence type="ECO:0000256" key="1">
    <source>
        <dbReference type="ARBA" id="ARBA00004229"/>
    </source>
</evidence>
<name>A0A9Y1I2H2_9RHOD</name>
<evidence type="ECO:0000256" key="6">
    <source>
        <dbReference type="ARBA" id="ARBA00022801"/>
    </source>
</evidence>
<evidence type="ECO:0000256" key="10">
    <source>
        <dbReference type="RuleBase" id="RU003313"/>
    </source>
</evidence>
<dbReference type="InterPro" id="IPR027417">
    <property type="entry name" value="P-loop_NTPase"/>
</dbReference>
<keyword evidence="4" id="KW-0479">Metal-binding</keyword>
<dbReference type="PANTHER" id="PTHR42714:SF2">
    <property type="entry name" value="TRNA MODIFICATION GTPASE GTPBP3, MITOCHONDRIAL"/>
    <property type="match status" value="1"/>
</dbReference>
<dbReference type="FunFam" id="3.30.1360.120:FF:000003">
    <property type="entry name" value="tRNA modification GTPase MnmE"/>
    <property type="match status" value="1"/>
</dbReference>
<dbReference type="Pfam" id="PF01926">
    <property type="entry name" value="MMR_HSR1"/>
    <property type="match status" value="1"/>
</dbReference>
<gene>
    <name evidence="12" type="primary">thdF</name>
    <name evidence="12" type="ORF">GRSY_078</name>
</gene>
<keyword evidence="8" id="KW-0630">Potassium</keyword>
<dbReference type="CDD" id="cd14858">
    <property type="entry name" value="TrmE_N"/>
    <property type="match status" value="1"/>
</dbReference>
<dbReference type="GO" id="GO:0030488">
    <property type="term" value="P:tRNA methylation"/>
    <property type="evidence" value="ECO:0007669"/>
    <property type="project" value="TreeGrafter"/>
</dbReference>
<protein>
    <submittedName>
        <fullName evidence="12">Thiophen and furan oxidation protein</fullName>
    </submittedName>
</protein>
<proteinExistence type="inferred from homology"/>